<dbReference type="InterPro" id="IPR001020">
    <property type="entry name" value="PTS_HPr_His_P_site"/>
</dbReference>
<dbReference type="PROSITE" id="PS00589">
    <property type="entry name" value="PTS_HPR_SER"/>
    <property type="match status" value="1"/>
</dbReference>
<dbReference type="PANTHER" id="PTHR33705:SF2">
    <property type="entry name" value="PHOSPHOCARRIER PROTEIN NPR"/>
    <property type="match status" value="1"/>
</dbReference>
<dbReference type="PROSITE" id="PS00369">
    <property type="entry name" value="PTS_HPR_HIS"/>
    <property type="match status" value="1"/>
</dbReference>
<dbReference type="PROSITE" id="PS51350">
    <property type="entry name" value="PTS_HPR_DOM"/>
    <property type="match status" value="1"/>
</dbReference>
<dbReference type="InterPro" id="IPR002114">
    <property type="entry name" value="PTS_HPr_Ser_P_site"/>
</dbReference>
<evidence type="ECO:0000313" key="7">
    <source>
        <dbReference type="EMBL" id="ADQ15695.1"/>
    </source>
</evidence>
<dbReference type="CDD" id="cd00367">
    <property type="entry name" value="PTS-HPr_like"/>
    <property type="match status" value="1"/>
</dbReference>
<comment type="function">
    <text evidence="1">General (non sugar-specific) component of the phosphoenolpyruvate-dependent sugar phosphotransferase system (sugar PTS). This major carbohydrate active-transport system catalyzes the phosphorylation of incoming sugar substrates concomitantly with their translocation across the cell membrane. The phosphoryl group from phosphoenolpyruvate (PEP) is transferred to the phosphoryl carrier protein HPr by enzyme I. Phospho-HPr then transfers it to the PTS EIIA domain.</text>
</comment>
<evidence type="ECO:0000256" key="1">
    <source>
        <dbReference type="ARBA" id="ARBA00003681"/>
    </source>
</evidence>
<evidence type="ECO:0000256" key="3">
    <source>
        <dbReference type="ARBA" id="ARBA00020422"/>
    </source>
</evidence>
<evidence type="ECO:0000256" key="4">
    <source>
        <dbReference type="ARBA" id="ARBA00022490"/>
    </source>
</evidence>
<dbReference type="Gene3D" id="3.30.1340.10">
    <property type="entry name" value="HPr-like"/>
    <property type="match status" value="1"/>
</dbReference>
<keyword evidence="5" id="KW-0598">Phosphotransferase system</keyword>
<comment type="subcellular location">
    <subcellularLocation>
        <location evidence="2">Cytoplasm</location>
    </subcellularLocation>
</comment>
<dbReference type="AlphaFoldDB" id="E4RKV4"/>
<evidence type="ECO:0000259" key="6">
    <source>
        <dbReference type="PROSITE" id="PS51350"/>
    </source>
</evidence>
<dbReference type="PANTHER" id="PTHR33705">
    <property type="entry name" value="PHOSPHOCARRIER PROTEIN HPR"/>
    <property type="match status" value="1"/>
</dbReference>
<dbReference type="GO" id="GO:0009401">
    <property type="term" value="P:phosphoenolpyruvate-dependent sugar phosphotransferase system"/>
    <property type="evidence" value="ECO:0007669"/>
    <property type="project" value="UniProtKB-KW"/>
</dbReference>
<dbReference type="Proteomes" id="UP000007434">
    <property type="component" value="Chromosome"/>
</dbReference>
<dbReference type="Pfam" id="PF00381">
    <property type="entry name" value="PTS-HPr"/>
    <property type="match status" value="1"/>
</dbReference>
<organism evidence="7 8">
    <name type="scientific">Halanaerobium hydrogeniformans</name>
    <name type="common">Halanaerobium sp. (strain sapolanicus)</name>
    <dbReference type="NCBI Taxonomy" id="656519"/>
    <lineage>
        <taxon>Bacteria</taxon>
        <taxon>Bacillati</taxon>
        <taxon>Bacillota</taxon>
        <taxon>Clostridia</taxon>
        <taxon>Halanaerobiales</taxon>
        <taxon>Halanaerobiaceae</taxon>
        <taxon>Halanaerobium</taxon>
    </lineage>
</organism>
<dbReference type="STRING" id="656519.Halsa_2287"/>
<dbReference type="KEGG" id="has:Halsa_2287"/>
<dbReference type="HOGENOM" id="CLU_136230_2_2_9"/>
<proteinExistence type="predicted"/>
<dbReference type="InterPro" id="IPR035895">
    <property type="entry name" value="HPr-like_sf"/>
</dbReference>
<name>E4RKV4_HALHG</name>
<dbReference type="NCBIfam" id="TIGR01003">
    <property type="entry name" value="PTS_HPr_family"/>
    <property type="match status" value="1"/>
</dbReference>
<dbReference type="InterPro" id="IPR050399">
    <property type="entry name" value="HPr"/>
</dbReference>
<dbReference type="PRINTS" id="PR00107">
    <property type="entry name" value="PHOSPHOCPHPR"/>
</dbReference>
<accession>E4RKV4</accession>
<dbReference type="SUPFAM" id="SSF55594">
    <property type="entry name" value="HPr-like"/>
    <property type="match status" value="1"/>
</dbReference>
<gene>
    <name evidence="7" type="ordered locus">Halsa_2287</name>
</gene>
<dbReference type="InterPro" id="IPR000032">
    <property type="entry name" value="HPr-like"/>
</dbReference>
<dbReference type="EMBL" id="CP002304">
    <property type="protein sequence ID" value="ADQ15695.1"/>
    <property type="molecule type" value="Genomic_DNA"/>
</dbReference>
<keyword evidence="8" id="KW-1185">Reference proteome</keyword>
<dbReference type="GO" id="GO:0005737">
    <property type="term" value="C:cytoplasm"/>
    <property type="evidence" value="ECO:0007669"/>
    <property type="project" value="UniProtKB-SubCell"/>
</dbReference>
<protein>
    <recommendedName>
        <fullName evidence="3">Phosphocarrier protein HPr</fullName>
    </recommendedName>
</protein>
<evidence type="ECO:0000256" key="5">
    <source>
        <dbReference type="ARBA" id="ARBA00022683"/>
    </source>
</evidence>
<dbReference type="eggNOG" id="COG1925">
    <property type="taxonomic scope" value="Bacteria"/>
</dbReference>
<feature type="domain" description="HPr" evidence="6">
    <location>
        <begin position="2"/>
        <end position="92"/>
    </location>
</feature>
<evidence type="ECO:0000256" key="2">
    <source>
        <dbReference type="ARBA" id="ARBA00004496"/>
    </source>
</evidence>
<sequence length="92" mass="10214">MLLEKKVLIQNKTGLHARPAAQFVQKASSFESKINIIFEDKEVNAKSIMGVMSLGVGKGKEISIKADGEDSQKAIKELVDFINIEMPKEDHE</sequence>
<reference evidence="7 8" key="2">
    <citation type="journal article" date="2011" name="J. Bacteriol.">
        <title>Complete Genome Sequence of the Haloalkaliphilic, Hydrogen Producing Halanaerobium hydrogenoformans.</title>
        <authorList>
            <person name="Brown S.D."/>
            <person name="Begemann M.B."/>
            <person name="Mormile M.R."/>
            <person name="Wall J.D."/>
            <person name="Han C.S."/>
            <person name="Goodwin L.A."/>
            <person name="Pitluck S."/>
            <person name="Land M.L."/>
            <person name="Hauser L.J."/>
            <person name="Elias D.A."/>
        </authorList>
    </citation>
    <scope>NUCLEOTIDE SEQUENCE [LARGE SCALE GENOMIC DNA]</scope>
    <source>
        <strain evidence="8">sapolanicus</strain>
    </source>
</reference>
<reference evidence="7 8" key="1">
    <citation type="submission" date="2010-11" db="EMBL/GenBank/DDBJ databases">
        <title>Complete sequence of Halanaerobium sp. sapolanicus.</title>
        <authorList>
            <consortium name="US DOE Joint Genome Institute"/>
            <person name="Lucas S."/>
            <person name="Copeland A."/>
            <person name="Lapidus A."/>
            <person name="Cheng J.-F."/>
            <person name="Bruce D."/>
            <person name="Goodwin L."/>
            <person name="Pitluck S."/>
            <person name="Davenport K."/>
            <person name="Detter J.C."/>
            <person name="Han C."/>
            <person name="Tapia R."/>
            <person name="Land M."/>
            <person name="Hauser L."/>
            <person name="Jeffries C."/>
            <person name="Kyrpides N."/>
            <person name="Ivanova N."/>
            <person name="Mikhailova N."/>
            <person name="Begemann M.B."/>
            <person name="Mormile M.R."/>
            <person name="Wall J.D."/>
            <person name="Elias D.A."/>
            <person name="Woyke T."/>
        </authorList>
    </citation>
    <scope>NUCLEOTIDE SEQUENCE [LARGE SCALE GENOMIC DNA]</scope>
    <source>
        <strain evidence="8">sapolanicus</strain>
    </source>
</reference>
<evidence type="ECO:0000313" key="8">
    <source>
        <dbReference type="Proteomes" id="UP000007434"/>
    </source>
</evidence>
<keyword evidence="4" id="KW-0963">Cytoplasm</keyword>